<dbReference type="NCBIfam" id="TIGR01393">
    <property type="entry name" value="lepA"/>
    <property type="match status" value="1"/>
</dbReference>
<organism evidence="11 12">
    <name type="scientific">Amazona collaria</name>
    <name type="common">yellow-billed parrot</name>
    <dbReference type="NCBI Taxonomy" id="241587"/>
    <lineage>
        <taxon>Eukaryota</taxon>
        <taxon>Metazoa</taxon>
        <taxon>Chordata</taxon>
        <taxon>Craniata</taxon>
        <taxon>Vertebrata</taxon>
        <taxon>Euteleostomi</taxon>
        <taxon>Archelosauria</taxon>
        <taxon>Archosauria</taxon>
        <taxon>Dinosauria</taxon>
        <taxon>Saurischia</taxon>
        <taxon>Theropoda</taxon>
        <taxon>Coelurosauria</taxon>
        <taxon>Aves</taxon>
        <taxon>Neognathae</taxon>
        <taxon>Neoaves</taxon>
        <taxon>Telluraves</taxon>
        <taxon>Australaves</taxon>
        <taxon>Psittaciformes</taxon>
        <taxon>Psittacidae</taxon>
        <taxon>Amazona</taxon>
    </lineage>
</organism>
<comment type="function">
    <text evidence="9">Promotes mitochondrial protein synthesis. May act as a fidelity factor of the translation reaction, by catalyzing a one-codon backward translocation of tRNAs on improperly translocated ribosomes. Binds to mitochondrial ribosomes in a GTP-dependent manner.</text>
</comment>
<dbReference type="CDD" id="cd03699">
    <property type="entry name" value="EF4_II"/>
    <property type="match status" value="1"/>
</dbReference>
<dbReference type="InterPro" id="IPR035647">
    <property type="entry name" value="EFG_III/V"/>
</dbReference>
<dbReference type="CDD" id="cd01890">
    <property type="entry name" value="LepA"/>
    <property type="match status" value="1"/>
</dbReference>
<accession>A0A8B9ISU8</accession>
<dbReference type="InterPro" id="IPR035654">
    <property type="entry name" value="LepA_IV"/>
</dbReference>
<comment type="similarity">
    <text evidence="1">Belongs to the TRAFAC class translation factor GTPase superfamily. Classic translation factor GTPase family. LepA subfamily.</text>
</comment>
<evidence type="ECO:0000256" key="8">
    <source>
        <dbReference type="ARBA" id="ARBA00049117"/>
    </source>
</evidence>
<dbReference type="FunFam" id="2.40.30.10:FF:000015">
    <property type="entry name" value="Translation factor GUF1, mitochondrial"/>
    <property type="match status" value="1"/>
</dbReference>
<dbReference type="FunFam" id="3.40.50.300:FF:000078">
    <property type="entry name" value="Elongation factor 4"/>
    <property type="match status" value="1"/>
</dbReference>
<evidence type="ECO:0000256" key="7">
    <source>
        <dbReference type="ARBA" id="ARBA00023136"/>
    </source>
</evidence>
<dbReference type="PROSITE" id="PS00301">
    <property type="entry name" value="G_TR_1"/>
    <property type="match status" value="1"/>
</dbReference>
<dbReference type="InterPro" id="IPR027417">
    <property type="entry name" value="P-loop_NTPase"/>
</dbReference>
<comment type="catalytic activity">
    <reaction evidence="8">
        <text>GTP + H2O = GDP + phosphate + H(+)</text>
        <dbReference type="Rhea" id="RHEA:19669"/>
        <dbReference type="ChEBI" id="CHEBI:15377"/>
        <dbReference type="ChEBI" id="CHEBI:15378"/>
        <dbReference type="ChEBI" id="CHEBI:37565"/>
        <dbReference type="ChEBI" id="CHEBI:43474"/>
        <dbReference type="ChEBI" id="CHEBI:58189"/>
    </reaction>
    <physiologicalReaction direction="left-to-right" evidence="8">
        <dbReference type="Rhea" id="RHEA:19670"/>
    </physiologicalReaction>
</comment>
<dbReference type="PANTHER" id="PTHR43512">
    <property type="entry name" value="TRANSLATION FACTOR GUF1-RELATED"/>
    <property type="match status" value="1"/>
</dbReference>
<dbReference type="PANTHER" id="PTHR43512:SF7">
    <property type="entry name" value="TRANSLATION FACTOR GUF1, MITOCHONDRIAL"/>
    <property type="match status" value="1"/>
</dbReference>
<dbReference type="GO" id="GO:0045727">
    <property type="term" value="P:positive regulation of translation"/>
    <property type="evidence" value="ECO:0007669"/>
    <property type="project" value="UniProtKB-UniRule"/>
</dbReference>
<dbReference type="Proteomes" id="UP000694522">
    <property type="component" value="Unplaced"/>
</dbReference>
<dbReference type="Pfam" id="PF06421">
    <property type="entry name" value="LepA_C"/>
    <property type="match status" value="1"/>
</dbReference>
<dbReference type="CDD" id="cd16260">
    <property type="entry name" value="EF4_III"/>
    <property type="match status" value="1"/>
</dbReference>
<keyword evidence="4 9" id="KW-0378">Hydrolase</keyword>
<dbReference type="FunFam" id="3.30.70.870:FF:000004">
    <property type="entry name" value="Translation factor GUF1, mitochondrial"/>
    <property type="match status" value="1"/>
</dbReference>
<keyword evidence="6 9" id="KW-0342">GTP-binding</keyword>
<evidence type="ECO:0000256" key="1">
    <source>
        <dbReference type="ARBA" id="ARBA00005454"/>
    </source>
</evidence>
<keyword evidence="9" id="KW-0648">Protein biosynthesis</keyword>
<evidence type="ECO:0000256" key="5">
    <source>
        <dbReference type="ARBA" id="ARBA00023128"/>
    </source>
</evidence>
<feature type="binding site" evidence="9">
    <location>
        <begin position="16"/>
        <end position="23"/>
    </location>
    <ligand>
        <name>GTP</name>
        <dbReference type="ChEBI" id="CHEBI:37565"/>
    </ligand>
</feature>
<dbReference type="InterPro" id="IPR000640">
    <property type="entry name" value="EFG_V-like"/>
</dbReference>
<dbReference type="AlphaFoldDB" id="A0A8B9ISU8"/>
<dbReference type="HAMAP" id="MF_00071">
    <property type="entry name" value="LepA"/>
    <property type="match status" value="1"/>
</dbReference>
<protein>
    <submittedName>
        <fullName evidence="11">GUF1 homolog, GTPase</fullName>
    </submittedName>
</protein>
<dbReference type="InterPro" id="IPR038363">
    <property type="entry name" value="LepA_C_sf"/>
</dbReference>
<dbReference type="Pfam" id="PF00009">
    <property type="entry name" value="GTP_EFTU"/>
    <property type="match status" value="1"/>
</dbReference>
<keyword evidence="12" id="KW-1185">Reference proteome</keyword>
<dbReference type="GO" id="GO:0097177">
    <property type="term" value="F:mitochondrial ribosome binding"/>
    <property type="evidence" value="ECO:0007669"/>
    <property type="project" value="TreeGrafter"/>
</dbReference>
<comment type="subcellular location">
    <subcellularLocation>
        <location evidence="9">Mitochondrion inner membrane</location>
        <topology evidence="9">Peripheral membrane protein</topology>
        <orientation evidence="9">Matrix side</orientation>
    </subcellularLocation>
</comment>
<dbReference type="Gene3D" id="3.30.70.240">
    <property type="match status" value="1"/>
</dbReference>
<dbReference type="Pfam" id="PF03144">
    <property type="entry name" value="GTP_EFTU_D2"/>
    <property type="match status" value="1"/>
</dbReference>
<keyword evidence="5 9" id="KW-0496">Mitochondrion</keyword>
<feature type="domain" description="Tr-type G" evidence="10">
    <location>
        <begin position="7"/>
        <end position="188"/>
    </location>
</feature>
<evidence type="ECO:0000256" key="6">
    <source>
        <dbReference type="ARBA" id="ARBA00023134"/>
    </source>
</evidence>
<name>A0A8B9ISU8_9PSIT</name>
<evidence type="ECO:0000256" key="3">
    <source>
        <dbReference type="ARBA" id="ARBA00022792"/>
    </source>
</evidence>
<dbReference type="FunFam" id="3.30.70.2570:FF:000001">
    <property type="entry name" value="Translation factor GUF1, mitochondrial"/>
    <property type="match status" value="1"/>
</dbReference>
<comment type="catalytic activity">
    <reaction evidence="9">
        <text>GTP + H2O = GDP + phosphate + H(+)</text>
        <dbReference type="Rhea" id="RHEA:19669"/>
        <dbReference type="ChEBI" id="CHEBI:15377"/>
        <dbReference type="ChEBI" id="CHEBI:15378"/>
        <dbReference type="ChEBI" id="CHEBI:37565"/>
        <dbReference type="ChEBI" id="CHEBI:43474"/>
        <dbReference type="ChEBI" id="CHEBI:58189"/>
        <dbReference type="EC" id="3.6.5.n1"/>
    </reaction>
</comment>
<dbReference type="PRINTS" id="PR00315">
    <property type="entry name" value="ELONGATNFCT"/>
</dbReference>
<evidence type="ECO:0000256" key="2">
    <source>
        <dbReference type="ARBA" id="ARBA00022741"/>
    </source>
</evidence>
<evidence type="ECO:0000313" key="11">
    <source>
        <dbReference type="Ensembl" id="ENSACOP00000002936.1"/>
    </source>
</evidence>
<dbReference type="InterPro" id="IPR009000">
    <property type="entry name" value="Transl_B-barrel_sf"/>
</dbReference>
<sequence length="562" mass="63048">MSTYPVENIRNFSIIAHVDHGKSTLADRLLEITGTIAKTAHNKQVLDKLQVERERGITVKAQSASLFYNHEGVNYLLNLIDTPGHVDFSYEVSRSLSACQGVILVVDANEGIQAQTVANFYLAFEAQLAVIPVINKIDLKHADPERVEKQIEKLFDIPIDECVRISAKQGTNVEKVLQKIIEKIPPPQCNTADPLKALVFDSTFDHYRGVIANIALFGGEIQKGHKIVSAHTKKRYEVNEVGILTPNEQPTHKLYAGQVGYVIAGMKEVTEAQIGDTLFLYKQPVEPLPGFKSAKPMVFAGMYPVDQTEYNNLKSALEKLTLNDSSVTIHRDSSLALGAGWRLGFLGLLHMEVFNQRLEQEYNMSVILTAPTVPYKAILSSAKLIKDRRAVQKDMLYIDEQRVMLKYLFPLNEIVLDFYDALKSLSSGYASFDYEDAGYQAADLIKMDILLNGNPVEELATIIHSDKAYATGKLLCERLKDAIPRQLFEIAIQAAIGKRIIARETLKAYRKNVVAKCYGGDITRRMKLLKRQAEGKKLMRKIGNVEVPRDAFIRVLKREPDK</sequence>
<dbReference type="GO" id="GO:0005525">
    <property type="term" value="F:GTP binding"/>
    <property type="evidence" value="ECO:0007669"/>
    <property type="project" value="UniProtKB-UniRule"/>
</dbReference>
<dbReference type="CDD" id="cd03709">
    <property type="entry name" value="lepA_C"/>
    <property type="match status" value="1"/>
</dbReference>
<feature type="binding site" evidence="9">
    <location>
        <begin position="81"/>
        <end position="85"/>
    </location>
    <ligand>
        <name>GTP</name>
        <dbReference type="ChEBI" id="CHEBI:37565"/>
    </ligand>
</feature>
<dbReference type="Gene3D" id="3.30.70.2570">
    <property type="entry name" value="Elongation factor 4, C-terminal domain"/>
    <property type="match status" value="1"/>
</dbReference>
<evidence type="ECO:0000313" key="12">
    <source>
        <dbReference type="Proteomes" id="UP000694522"/>
    </source>
</evidence>
<dbReference type="Pfam" id="PF00679">
    <property type="entry name" value="EFG_C"/>
    <property type="match status" value="1"/>
</dbReference>
<keyword evidence="2 9" id="KW-0547">Nucleotide-binding</keyword>
<dbReference type="InterPro" id="IPR013842">
    <property type="entry name" value="LepA_CTD"/>
</dbReference>
<dbReference type="Ensembl" id="ENSACOT00000003036.1">
    <property type="protein sequence ID" value="ENSACOP00000002936.1"/>
    <property type="gene ID" value="ENSACOG00000002031.1"/>
</dbReference>
<dbReference type="NCBIfam" id="TIGR00231">
    <property type="entry name" value="small_GTP"/>
    <property type="match status" value="1"/>
</dbReference>
<reference evidence="11" key="1">
    <citation type="submission" date="2025-08" db="UniProtKB">
        <authorList>
            <consortium name="Ensembl"/>
        </authorList>
    </citation>
    <scope>IDENTIFICATION</scope>
</reference>
<proteinExistence type="inferred from homology"/>
<dbReference type="Gene3D" id="3.30.70.870">
    <property type="entry name" value="Elongation Factor G (Translational Gtpase), domain 3"/>
    <property type="match status" value="1"/>
</dbReference>
<dbReference type="GO" id="GO:0005743">
    <property type="term" value="C:mitochondrial inner membrane"/>
    <property type="evidence" value="ECO:0007669"/>
    <property type="project" value="UniProtKB-SubCell"/>
</dbReference>
<dbReference type="Gene3D" id="2.40.30.10">
    <property type="entry name" value="Translation factors"/>
    <property type="match status" value="1"/>
</dbReference>
<dbReference type="InterPro" id="IPR005225">
    <property type="entry name" value="Small_GTP-bd"/>
</dbReference>
<dbReference type="InterPro" id="IPR000795">
    <property type="entry name" value="T_Tr_GTP-bd_dom"/>
</dbReference>
<dbReference type="SUPFAM" id="SSF52540">
    <property type="entry name" value="P-loop containing nucleoside triphosphate hydrolases"/>
    <property type="match status" value="1"/>
</dbReference>
<dbReference type="InterPro" id="IPR006297">
    <property type="entry name" value="EF-4"/>
</dbReference>
<dbReference type="Gene3D" id="3.40.50.300">
    <property type="entry name" value="P-loop containing nucleotide triphosphate hydrolases"/>
    <property type="match status" value="1"/>
</dbReference>
<evidence type="ECO:0000259" key="10">
    <source>
        <dbReference type="PROSITE" id="PS51722"/>
    </source>
</evidence>
<evidence type="ECO:0000256" key="4">
    <source>
        <dbReference type="ARBA" id="ARBA00022801"/>
    </source>
</evidence>
<dbReference type="GO" id="GO:0003924">
    <property type="term" value="F:GTPase activity"/>
    <property type="evidence" value="ECO:0007669"/>
    <property type="project" value="UniProtKB-UniRule"/>
</dbReference>
<dbReference type="GO" id="GO:0005759">
    <property type="term" value="C:mitochondrial matrix"/>
    <property type="evidence" value="ECO:0007669"/>
    <property type="project" value="UniProtKB-UniRule"/>
</dbReference>
<evidence type="ECO:0000256" key="9">
    <source>
        <dbReference type="HAMAP-Rule" id="MF_03137"/>
    </source>
</evidence>
<dbReference type="SUPFAM" id="SSF54980">
    <property type="entry name" value="EF-G C-terminal domain-like"/>
    <property type="match status" value="2"/>
</dbReference>
<comment type="similarity">
    <text evidence="9">Belongs to the GTP-binding elongation factor family. LepA subfamily.</text>
</comment>
<dbReference type="InterPro" id="IPR031157">
    <property type="entry name" value="G_TR_CS"/>
</dbReference>
<dbReference type="GO" id="GO:0006412">
    <property type="term" value="P:translation"/>
    <property type="evidence" value="ECO:0007669"/>
    <property type="project" value="UniProtKB-KW"/>
</dbReference>
<keyword evidence="7 9" id="KW-0472">Membrane</keyword>
<dbReference type="SUPFAM" id="SSF50447">
    <property type="entry name" value="Translation proteins"/>
    <property type="match status" value="1"/>
</dbReference>
<dbReference type="InterPro" id="IPR004161">
    <property type="entry name" value="EFTu-like_2"/>
</dbReference>
<reference evidence="11" key="2">
    <citation type="submission" date="2025-09" db="UniProtKB">
        <authorList>
            <consortium name="Ensembl"/>
        </authorList>
    </citation>
    <scope>IDENTIFICATION</scope>
</reference>
<dbReference type="PROSITE" id="PS51722">
    <property type="entry name" value="G_TR_2"/>
    <property type="match status" value="1"/>
</dbReference>
<feature type="binding site" evidence="9">
    <location>
        <begin position="135"/>
        <end position="138"/>
    </location>
    <ligand>
        <name>GTP</name>
        <dbReference type="ChEBI" id="CHEBI:37565"/>
    </ligand>
</feature>
<keyword evidence="3 9" id="KW-0999">Mitochondrion inner membrane</keyword>